<dbReference type="EMBL" id="KI294071">
    <property type="protein sequence ID" value="ESA04747.1"/>
    <property type="molecule type" value="Genomic_DNA"/>
</dbReference>
<feature type="non-terminal residue" evidence="1">
    <location>
        <position position="1"/>
    </location>
</feature>
<dbReference type="HOGENOM" id="CLU_875927_0_0_1"/>
<evidence type="ECO:0000313" key="1">
    <source>
        <dbReference type="EMBL" id="ESA04747.1"/>
    </source>
</evidence>
<protein>
    <submittedName>
        <fullName evidence="1">Uncharacterized protein</fullName>
    </submittedName>
</protein>
<organism evidence="1">
    <name type="scientific">Rhizophagus irregularis (strain DAOM 181602 / DAOM 197198 / MUCL 43194)</name>
    <name type="common">Arbuscular mycorrhizal fungus</name>
    <name type="synonym">Glomus intraradices</name>
    <dbReference type="NCBI Taxonomy" id="747089"/>
    <lineage>
        <taxon>Eukaryota</taxon>
        <taxon>Fungi</taxon>
        <taxon>Fungi incertae sedis</taxon>
        <taxon>Mucoromycota</taxon>
        <taxon>Glomeromycotina</taxon>
        <taxon>Glomeromycetes</taxon>
        <taxon>Glomerales</taxon>
        <taxon>Glomeraceae</taxon>
        <taxon>Rhizophagus</taxon>
    </lineage>
</organism>
<dbReference type="AlphaFoldDB" id="U9TBE7"/>
<gene>
    <name evidence="1" type="ORF">GLOINDRAFT_36523</name>
</gene>
<proteinExistence type="predicted"/>
<accession>U9TBE7</accession>
<name>U9TBE7_RHIID</name>
<reference evidence="1" key="1">
    <citation type="submission" date="2013-07" db="EMBL/GenBank/DDBJ databases">
        <title>The genome of an arbuscular mycorrhizal fungus provides insights into the evolution of the oldest plant symbiosis.</title>
        <authorList>
            <consortium name="DOE Joint Genome Institute"/>
            <person name="Tisserant E."/>
            <person name="Malbreil M."/>
            <person name="Kuo A."/>
            <person name="Kohler A."/>
            <person name="Symeonidi A."/>
            <person name="Balestrini R."/>
            <person name="Charron P."/>
            <person name="Duensing N."/>
            <person name="Frei-dit-Frey N."/>
            <person name="Gianinazzi-Pearson V."/>
            <person name="Gilbert B."/>
            <person name="Handa Y."/>
            <person name="Hijri M."/>
            <person name="Kaul R."/>
            <person name="Kawaguchi M."/>
            <person name="Krajinski F."/>
            <person name="Lammers P."/>
            <person name="Lapierre D."/>
            <person name="Masclaux F.G."/>
            <person name="Murat C."/>
            <person name="Morin E."/>
            <person name="Ndikumana S."/>
            <person name="Pagni M."/>
            <person name="Petitpierre D."/>
            <person name="Requena N."/>
            <person name="Rosikiewicz P."/>
            <person name="Riley R."/>
            <person name="Saito K."/>
            <person name="San Clemente H."/>
            <person name="Shapiro H."/>
            <person name="van Tuinen D."/>
            <person name="Becard G."/>
            <person name="Bonfante P."/>
            <person name="Paszkowski U."/>
            <person name="Shachar-Hill Y."/>
            <person name="Young J.P."/>
            <person name="Sanders I.R."/>
            <person name="Henrissat B."/>
            <person name="Rensing S.A."/>
            <person name="Grigoriev I.V."/>
            <person name="Corradi N."/>
            <person name="Roux C."/>
            <person name="Martin F."/>
        </authorList>
    </citation>
    <scope>NUCLEOTIDE SEQUENCE</scope>
    <source>
        <strain evidence="1">DAOM 197198</strain>
    </source>
</reference>
<sequence length="318" mass="34419">DVLKFSAGLVLGKALGGTKTVGGATGKVDDAVVPSSKPEWLQRLDAGNEFNKLQSKNYPNNEVYILRPDGNGYYRVDSYNPIKGEIVSRKLTQLSEVSEATAKSYISEAVTKYPSGATIAKVPSSGSLGGQKLQGTVILEVPPQNGVIPKAILDSANKAGVLIRDTNGKVALGLMDEALAHSRHLSGEPYTALIGSESAPSCFVELSMDKGMVGVGFLDKNCREYLTYQFQVIDADNLFLTMATHREFEADGDEIIGGESYIFNEGGDLVIRREKFNPHELEEARSSFEPSRNYEKIPKFGFYSNSERWFAGSGAGVA</sequence>